<keyword evidence="8" id="KW-1133">Transmembrane helix</keyword>
<dbReference type="InterPro" id="IPR036890">
    <property type="entry name" value="HATPase_C_sf"/>
</dbReference>
<dbReference type="InterPro" id="IPR005467">
    <property type="entry name" value="His_kinase_dom"/>
</dbReference>
<evidence type="ECO:0000313" key="10">
    <source>
        <dbReference type="EMBL" id="TVT42575.1"/>
    </source>
</evidence>
<sequence length="457" mass="50154">MRYSYPFALLVRTGLLLLVLVGVAAALVSHQPIYWVTGLLLTAVLLAELVHYLNRSNRDLADFLAGLRYEDYALTFGTQAAPATVGQLRAAFNQINQSFKQLSRQKEAQHVYLQKVLGLVNTGILSFYDPHAVADLGPTGTAPGDVRWLNESLKRLLGVPYLKNIQALQKRDAALYEVLLALKPGDSRTVRLHQQPVLLSATAFTDEHGRTVLVAFQPVGEVLEETEAQAYQKLLRVLTHELMNSVAPIASLADTLHQQWEAAAAGPAPLPASVADLGRGVAVIRRRSEGLLHFTQTYRQLSKLSAATFQPVAVWALFEHVVGLLEPTFEQRGIDPDIVLADTDLHIMADATLVEQVLINLVTNALEAMQHEPAPLLRLVAYAQEPHRVVLEVADNGTGIDTPLLDEIFVPFFTTKKTGSGIGLSLSRQIMQLHRGSIQVQSEAGRGSQFQLLFPKV</sequence>
<feature type="transmembrane region" description="Helical" evidence="8">
    <location>
        <begin position="33"/>
        <end position="53"/>
    </location>
</feature>
<dbReference type="AlphaFoldDB" id="A0A558C1B6"/>
<dbReference type="EMBL" id="VMRJ01000001">
    <property type="protein sequence ID" value="TVT42575.1"/>
    <property type="molecule type" value="Genomic_DNA"/>
</dbReference>
<reference evidence="10 11" key="1">
    <citation type="submission" date="2019-07" db="EMBL/GenBank/DDBJ databases">
        <title>Hymenobacter sp. straun FUR1 Genome sequencing and assembly.</title>
        <authorList>
            <person name="Chhetri G."/>
        </authorList>
    </citation>
    <scope>NUCLEOTIDE SEQUENCE [LARGE SCALE GENOMIC DNA]</scope>
    <source>
        <strain evidence="10 11">Fur1</strain>
    </source>
</reference>
<feature type="transmembrane region" description="Helical" evidence="8">
    <location>
        <begin position="7"/>
        <end position="27"/>
    </location>
</feature>
<dbReference type="InterPro" id="IPR004358">
    <property type="entry name" value="Sig_transdc_His_kin-like_C"/>
</dbReference>
<dbReference type="EC" id="2.7.13.3" evidence="2"/>
<dbReference type="GO" id="GO:0007234">
    <property type="term" value="P:osmosensory signaling via phosphorelay pathway"/>
    <property type="evidence" value="ECO:0007669"/>
    <property type="project" value="TreeGrafter"/>
</dbReference>
<dbReference type="GO" id="GO:0005524">
    <property type="term" value="F:ATP binding"/>
    <property type="evidence" value="ECO:0007669"/>
    <property type="project" value="UniProtKB-KW"/>
</dbReference>
<dbReference type="GO" id="GO:0004673">
    <property type="term" value="F:protein histidine kinase activity"/>
    <property type="evidence" value="ECO:0007669"/>
    <property type="project" value="UniProtKB-EC"/>
</dbReference>
<feature type="domain" description="Histidine kinase" evidence="9">
    <location>
        <begin position="237"/>
        <end position="457"/>
    </location>
</feature>
<evidence type="ECO:0000256" key="3">
    <source>
        <dbReference type="ARBA" id="ARBA00022679"/>
    </source>
</evidence>
<dbReference type="PANTHER" id="PTHR42878">
    <property type="entry name" value="TWO-COMPONENT HISTIDINE KINASE"/>
    <property type="match status" value="1"/>
</dbReference>
<dbReference type="PROSITE" id="PS50109">
    <property type="entry name" value="HIS_KIN"/>
    <property type="match status" value="1"/>
</dbReference>
<dbReference type="Pfam" id="PF02518">
    <property type="entry name" value="HATPase_c"/>
    <property type="match status" value="1"/>
</dbReference>
<keyword evidence="4" id="KW-0547">Nucleotide-binding</keyword>
<evidence type="ECO:0000256" key="6">
    <source>
        <dbReference type="ARBA" id="ARBA00022840"/>
    </source>
</evidence>
<accession>A0A558C1B6</accession>
<keyword evidence="8" id="KW-0472">Membrane</keyword>
<evidence type="ECO:0000256" key="8">
    <source>
        <dbReference type="SAM" id="Phobius"/>
    </source>
</evidence>
<dbReference type="SMART" id="SM00387">
    <property type="entry name" value="HATPase_c"/>
    <property type="match status" value="1"/>
</dbReference>
<dbReference type="PRINTS" id="PR00344">
    <property type="entry name" value="BCTRLSENSOR"/>
</dbReference>
<gene>
    <name evidence="10" type="ORF">FNT36_00285</name>
</gene>
<protein>
    <recommendedName>
        <fullName evidence="2">histidine kinase</fullName>
        <ecNumber evidence="2">2.7.13.3</ecNumber>
    </recommendedName>
</protein>
<organism evidence="10 11">
    <name type="scientific">Hymenobacter setariae</name>
    <dbReference type="NCBI Taxonomy" id="2594794"/>
    <lineage>
        <taxon>Bacteria</taxon>
        <taxon>Pseudomonadati</taxon>
        <taxon>Bacteroidota</taxon>
        <taxon>Cytophagia</taxon>
        <taxon>Cytophagales</taxon>
        <taxon>Hymenobacteraceae</taxon>
        <taxon>Hymenobacter</taxon>
    </lineage>
</organism>
<keyword evidence="5" id="KW-0418">Kinase</keyword>
<dbReference type="Gene3D" id="3.30.565.10">
    <property type="entry name" value="Histidine kinase-like ATPase, C-terminal domain"/>
    <property type="match status" value="1"/>
</dbReference>
<evidence type="ECO:0000256" key="7">
    <source>
        <dbReference type="ARBA" id="ARBA00023012"/>
    </source>
</evidence>
<evidence type="ECO:0000256" key="5">
    <source>
        <dbReference type="ARBA" id="ARBA00022777"/>
    </source>
</evidence>
<evidence type="ECO:0000313" key="11">
    <source>
        <dbReference type="Proteomes" id="UP000317624"/>
    </source>
</evidence>
<keyword evidence="7" id="KW-0902">Two-component regulatory system</keyword>
<evidence type="ECO:0000256" key="1">
    <source>
        <dbReference type="ARBA" id="ARBA00000085"/>
    </source>
</evidence>
<evidence type="ECO:0000256" key="4">
    <source>
        <dbReference type="ARBA" id="ARBA00022741"/>
    </source>
</evidence>
<dbReference type="GO" id="GO:0000156">
    <property type="term" value="F:phosphorelay response regulator activity"/>
    <property type="evidence" value="ECO:0007669"/>
    <property type="project" value="TreeGrafter"/>
</dbReference>
<dbReference type="GO" id="GO:0030295">
    <property type="term" value="F:protein kinase activator activity"/>
    <property type="evidence" value="ECO:0007669"/>
    <property type="project" value="TreeGrafter"/>
</dbReference>
<comment type="catalytic activity">
    <reaction evidence="1">
        <text>ATP + protein L-histidine = ADP + protein N-phospho-L-histidine.</text>
        <dbReference type="EC" id="2.7.13.3"/>
    </reaction>
</comment>
<keyword evidence="8" id="KW-0812">Transmembrane</keyword>
<name>A0A558C1B6_9BACT</name>
<dbReference type="InterPro" id="IPR003594">
    <property type="entry name" value="HATPase_dom"/>
</dbReference>
<dbReference type="Proteomes" id="UP000317624">
    <property type="component" value="Unassembled WGS sequence"/>
</dbReference>
<dbReference type="OrthoDB" id="9792686at2"/>
<proteinExistence type="predicted"/>
<evidence type="ECO:0000256" key="2">
    <source>
        <dbReference type="ARBA" id="ARBA00012438"/>
    </source>
</evidence>
<dbReference type="InterPro" id="IPR050351">
    <property type="entry name" value="BphY/WalK/GraS-like"/>
</dbReference>
<keyword evidence="11" id="KW-1185">Reference proteome</keyword>
<keyword evidence="6 10" id="KW-0067">ATP-binding</keyword>
<dbReference type="SUPFAM" id="SSF55874">
    <property type="entry name" value="ATPase domain of HSP90 chaperone/DNA topoisomerase II/histidine kinase"/>
    <property type="match status" value="1"/>
</dbReference>
<keyword evidence="3" id="KW-0808">Transferase</keyword>
<dbReference type="PANTHER" id="PTHR42878:SF7">
    <property type="entry name" value="SENSOR HISTIDINE KINASE GLRK"/>
    <property type="match status" value="1"/>
</dbReference>
<comment type="caution">
    <text evidence="10">The sequence shown here is derived from an EMBL/GenBank/DDBJ whole genome shotgun (WGS) entry which is preliminary data.</text>
</comment>
<dbReference type="RefSeq" id="WP_144842824.1">
    <property type="nucleotide sequence ID" value="NZ_VMRJ01000001.1"/>
</dbReference>
<evidence type="ECO:0000259" key="9">
    <source>
        <dbReference type="PROSITE" id="PS50109"/>
    </source>
</evidence>